<protein>
    <submittedName>
        <fullName evidence="1">Uncharacterized protein</fullName>
    </submittedName>
</protein>
<dbReference type="EMBL" id="BJFL01000024">
    <property type="protein sequence ID" value="GDY32394.1"/>
    <property type="molecule type" value="Genomic_DNA"/>
</dbReference>
<keyword evidence="2" id="KW-1185">Reference proteome</keyword>
<dbReference type="Proteomes" id="UP000298860">
    <property type="component" value="Unassembled WGS sequence"/>
</dbReference>
<gene>
    <name evidence="1" type="ORF">GTS_40270</name>
</gene>
<sequence length="92" mass="9549">MAFSVDLGAPAPAASPALAPPAADPAEPPLLLPELAILIGPHAAVNRNAAQPATVRTAVRLRDNFTIVPLSWRCPLPRSGTGRGACHEVRSR</sequence>
<evidence type="ECO:0000313" key="1">
    <source>
        <dbReference type="EMBL" id="GDY32394.1"/>
    </source>
</evidence>
<name>A0A4D4JA02_9PSEU</name>
<accession>A0A4D4JA02</accession>
<reference evidence="2" key="1">
    <citation type="submission" date="2019-04" db="EMBL/GenBank/DDBJ databases">
        <title>Draft genome sequence of Pseudonocardiaceae bacterium SL3-2-4.</title>
        <authorList>
            <person name="Ningsih F."/>
            <person name="Yokota A."/>
            <person name="Sakai Y."/>
            <person name="Nanatani K."/>
            <person name="Yabe S."/>
            <person name="Oetari A."/>
            <person name="Sjamsuridzal W."/>
        </authorList>
    </citation>
    <scope>NUCLEOTIDE SEQUENCE [LARGE SCALE GENOMIC DNA]</scope>
    <source>
        <strain evidence="2">SL3-2-4</strain>
    </source>
</reference>
<comment type="caution">
    <text evidence="1">The sequence shown here is derived from an EMBL/GenBank/DDBJ whole genome shotgun (WGS) entry which is preliminary data.</text>
</comment>
<proteinExistence type="predicted"/>
<organism evidence="1 2">
    <name type="scientific">Gandjariella thermophila</name>
    <dbReference type="NCBI Taxonomy" id="1931992"/>
    <lineage>
        <taxon>Bacteria</taxon>
        <taxon>Bacillati</taxon>
        <taxon>Actinomycetota</taxon>
        <taxon>Actinomycetes</taxon>
        <taxon>Pseudonocardiales</taxon>
        <taxon>Pseudonocardiaceae</taxon>
        <taxon>Gandjariella</taxon>
    </lineage>
</organism>
<evidence type="ECO:0000313" key="2">
    <source>
        <dbReference type="Proteomes" id="UP000298860"/>
    </source>
</evidence>
<dbReference type="AlphaFoldDB" id="A0A4D4JA02"/>